<proteinExistence type="predicted"/>
<sequence>MDNSDRLSAVDCDRLVSSPSFGANLTQLRFYLSDDLTDSILSSLTETNKRLEKITLVECSKVTDKGVRLLTRGQTSLVQLELRAMNQLSDEGLTDIFSSYLHTVDLSGCGKGI</sequence>
<reference evidence="2" key="1">
    <citation type="submission" date="2016-11" db="UniProtKB">
        <authorList>
            <consortium name="WormBaseParasite"/>
        </authorList>
    </citation>
    <scope>IDENTIFICATION</scope>
</reference>
<name>A0A1I7WWE4_HETBA</name>
<dbReference type="WBParaSite" id="Hba_09504">
    <property type="protein sequence ID" value="Hba_09504"/>
    <property type="gene ID" value="Hba_09504"/>
</dbReference>
<dbReference type="Proteomes" id="UP000095283">
    <property type="component" value="Unplaced"/>
</dbReference>
<protein>
    <submittedName>
        <fullName evidence="2">Leucine-rich repeat-containing protein 29</fullName>
    </submittedName>
</protein>
<dbReference type="AlphaFoldDB" id="A0A1I7WWE4"/>
<accession>A0A1I7WWE4</accession>
<dbReference type="InterPro" id="IPR032675">
    <property type="entry name" value="LRR_dom_sf"/>
</dbReference>
<evidence type="ECO:0000313" key="2">
    <source>
        <dbReference type="WBParaSite" id="Hba_09504"/>
    </source>
</evidence>
<evidence type="ECO:0000313" key="1">
    <source>
        <dbReference type="Proteomes" id="UP000095283"/>
    </source>
</evidence>
<dbReference type="SUPFAM" id="SSF52047">
    <property type="entry name" value="RNI-like"/>
    <property type="match status" value="1"/>
</dbReference>
<keyword evidence="1" id="KW-1185">Reference proteome</keyword>
<organism evidence="1 2">
    <name type="scientific">Heterorhabditis bacteriophora</name>
    <name type="common">Entomopathogenic nematode worm</name>
    <dbReference type="NCBI Taxonomy" id="37862"/>
    <lineage>
        <taxon>Eukaryota</taxon>
        <taxon>Metazoa</taxon>
        <taxon>Ecdysozoa</taxon>
        <taxon>Nematoda</taxon>
        <taxon>Chromadorea</taxon>
        <taxon>Rhabditida</taxon>
        <taxon>Rhabditina</taxon>
        <taxon>Rhabditomorpha</taxon>
        <taxon>Strongyloidea</taxon>
        <taxon>Heterorhabditidae</taxon>
        <taxon>Heterorhabditis</taxon>
    </lineage>
</organism>
<dbReference type="Gene3D" id="3.80.10.10">
    <property type="entry name" value="Ribonuclease Inhibitor"/>
    <property type="match status" value="1"/>
</dbReference>